<evidence type="ECO:0000259" key="3">
    <source>
        <dbReference type="Pfam" id="PF07992"/>
    </source>
</evidence>
<dbReference type="PANTHER" id="PTHR48105">
    <property type="entry name" value="THIOREDOXIN REDUCTASE 1-RELATED-RELATED"/>
    <property type="match status" value="1"/>
</dbReference>
<proteinExistence type="predicted"/>
<dbReference type="EMBL" id="PEUE01000016">
    <property type="protein sequence ID" value="PIV38711.1"/>
    <property type="molecule type" value="Genomic_DNA"/>
</dbReference>
<keyword evidence="1" id="KW-0285">Flavoprotein</keyword>
<evidence type="ECO:0000256" key="2">
    <source>
        <dbReference type="ARBA" id="ARBA00023002"/>
    </source>
</evidence>
<dbReference type="Pfam" id="PF07992">
    <property type="entry name" value="Pyr_redox_2"/>
    <property type="match status" value="1"/>
</dbReference>
<dbReference type="PRINTS" id="PR00368">
    <property type="entry name" value="FADPNR"/>
</dbReference>
<name>A0A2M7D6T5_9BACT</name>
<dbReference type="InterPro" id="IPR036188">
    <property type="entry name" value="FAD/NAD-bd_sf"/>
</dbReference>
<feature type="non-terminal residue" evidence="4">
    <location>
        <position position="295"/>
    </location>
</feature>
<accession>A0A2M7D6T5</accession>
<dbReference type="AlphaFoldDB" id="A0A2M7D6T5"/>
<evidence type="ECO:0000256" key="1">
    <source>
        <dbReference type="ARBA" id="ARBA00022630"/>
    </source>
</evidence>
<protein>
    <submittedName>
        <fullName evidence="4">Alkyl hydroperoxide reductase</fullName>
    </submittedName>
</protein>
<evidence type="ECO:0000313" key="4">
    <source>
        <dbReference type="EMBL" id="PIV38711.1"/>
    </source>
</evidence>
<feature type="domain" description="FAD/NAD(P)-binding" evidence="3">
    <location>
        <begin position="3"/>
        <end position="291"/>
    </location>
</feature>
<gene>
    <name evidence="4" type="ORF">COS30_00615</name>
</gene>
<dbReference type="GO" id="GO:0016491">
    <property type="term" value="F:oxidoreductase activity"/>
    <property type="evidence" value="ECO:0007669"/>
    <property type="project" value="UniProtKB-KW"/>
</dbReference>
<reference evidence="5" key="1">
    <citation type="submission" date="2017-09" db="EMBL/GenBank/DDBJ databases">
        <title>Depth-based differentiation of microbial function through sediment-hosted aquifers and enrichment of novel symbionts in the deep terrestrial subsurface.</title>
        <authorList>
            <person name="Probst A.J."/>
            <person name="Ladd B."/>
            <person name="Jarett J.K."/>
            <person name="Geller-Mcgrath D.E."/>
            <person name="Sieber C.M.K."/>
            <person name="Emerson J.B."/>
            <person name="Anantharaman K."/>
            <person name="Thomas B.C."/>
            <person name="Malmstrom R."/>
            <person name="Stieglmeier M."/>
            <person name="Klingl A."/>
            <person name="Woyke T."/>
            <person name="Ryan C.M."/>
            <person name="Banfield J.F."/>
        </authorList>
    </citation>
    <scope>NUCLEOTIDE SEQUENCE [LARGE SCALE GENOMIC DNA]</scope>
</reference>
<dbReference type="PRINTS" id="PR00469">
    <property type="entry name" value="PNDRDTASEII"/>
</dbReference>
<sequence length="295" mass="31510">MLYDIIIIGAGPAGLAAAIYAARKKIKTLVLADGAASQTAEAHLVENYLGIPSIPGNELAEKFREHARKMAVEIKDGVDVSKIESADGKFEVISNNGTLSAKSLIIATGKKYRPLEVPGAKEFEGKGITYCATCDAPLFKNKTVAVVGAGDAGQDAAWQLTEYASRIYLLNKYPELRGDDRQIQEKLKTHLKVTILNNCEPMEVKGDKFVKALVLKCNGDGQTKEIAVEGIFVEIGSVPASKFLNGVVKLNEKEEIVIDPKTNATSQNGIFAAGDVTDVPYKQMVIAAGEGAKAA</sequence>
<dbReference type="InterPro" id="IPR023753">
    <property type="entry name" value="FAD/NAD-binding_dom"/>
</dbReference>
<dbReference type="Gene3D" id="3.50.50.60">
    <property type="entry name" value="FAD/NAD(P)-binding domain"/>
    <property type="match status" value="2"/>
</dbReference>
<comment type="caution">
    <text evidence="4">The sequence shown here is derived from an EMBL/GenBank/DDBJ whole genome shotgun (WGS) entry which is preliminary data.</text>
</comment>
<dbReference type="Proteomes" id="UP000229247">
    <property type="component" value="Unassembled WGS sequence"/>
</dbReference>
<organism evidence="4 5">
    <name type="scientific">Candidatus Portnoybacteria bacterium CG02_land_8_20_14_3_00_45_8</name>
    <dbReference type="NCBI Taxonomy" id="1974807"/>
    <lineage>
        <taxon>Bacteria</taxon>
        <taxon>Candidatus Portnoyibacteriota</taxon>
    </lineage>
</organism>
<dbReference type="SUPFAM" id="SSF51905">
    <property type="entry name" value="FAD/NAD(P)-binding domain"/>
    <property type="match status" value="1"/>
</dbReference>
<keyword evidence="2" id="KW-0560">Oxidoreductase</keyword>
<dbReference type="InterPro" id="IPR050097">
    <property type="entry name" value="Ferredoxin-NADP_redctase_2"/>
</dbReference>
<evidence type="ECO:0000313" key="5">
    <source>
        <dbReference type="Proteomes" id="UP000229247"/>
    </source>
</evidence>